<protein>
    <submittedName>
        <fullName evidence="1">1395_t:CDS:1</fullName>
    </submittedName>
</protein>
<accession>A0A9N9H230</accession>
<name>A0A9N9H230_9GLOM</name>
<proteinExistence type="predicted"/>
<evidence type="ECO:0000313" key="1">
    <source>
        <dbReference type="EMBL" id="CAG8643092.1"/>
    </source>
</evidence>
<sequence length="225" mass="25824">MVPGHAPKFKTLTSRFAKNVSDDIDSKLLEQKHFLTLANWIDEKHETAAYIKNIPYNFQLVYRTCSPGSCSIDDLMKKTGPDSNDSFILICDPGDRGKLHGISGGLKQSNYRLGGYIYENDWSDSTGTKNFLFSIKIDDDTYEPKIIRNNDKNRFYHSFIEAFKSSMGFKEDGSGKFFSWEIFKLERIAITKQLNSNNNPDQKNNKNNRRSKKFEIFSSLKSKIG</sequence>
<dbReference type="AlphaFoldDB" id="A0A9N9H230"/>
<gene>
    <name evidence="1" type="ORF">FCALED_LOCUS10672</name>
</gene>
<evidence type="ECO:0000313" key="2">
    <source>
        <dbReference type="Proteomes" id="UP000789570"/>
    </source>
</evidence>
<comment type="caution">
    <text evidence="1">The sequence shown here is derived from an EMBL/GenBank/DDBJ whole genome shotgun (WGS) entry which is preliminary data.</text>
</comment>
<organism evidence="1 2">
    <name type="scientific">Funneliformis caledonium</name>
    <dbReference type="NCBI Taxonomy" id="1117310"/>
    <lineage>
        <taxon>Eukaryota</taxon>
        <taxon>Fungi</taxon>
        <taxon>Fungi incertae sedis</taxon>
        <taxon>Mucoromycota</taxon>
        <taxon>Glomeromycotina</taxon>
        <taxon>Glomeromycetes</taxon>
        <taxon>Glomerales</taxon>
        <taxon>Glomeraceae</taxon>
        <taxon>Funneliformis</taxon>
    </lineage>
</organism>
<keyword evidence="2" id="KW-1185">Reference proteome</keyword>
<dbReference type="EMBL" id="CAJVPQ010004040">
    <property type="protein sequence ID" value="CAG8643092.1"/>
    <property type="molecule type" value="Genomic_DNA"/>
</dbReference>
<reference evidence="1" key="1">
    <citation type="submission" date="2021-06" db="EMBL/GenBank/DDBJ databases">
        <authorList>
            <person name="Kallberg Y."/>
            <person name="Tangrot J."/>
            <person name="Rosling A."/>
        </authorList>
    </citation>
    <scope>NUCLEOTIDE SEQUENCE</scope>
    <source>
        <strain evidence="1">UK204</strain>
    </source>
</reference>
<dbReference type="Proteomes" id="UP000789570">
    <property type="component" value="Unassembled WGS sequence"/>
</dbReference>
<dbReference type="OrthoDB" id="2416330at2759"/>